<accession>A0A6J5AJ69</accession>
<dbReference type="GO" id="GO:0005886">
    <property type="term" value="C:plasma membrane"/>
    <property type="evidence" value="ECO:0007669"/>
    <property type="project" value="UniProtKB-SubCell"/>
</dbReference>
<dbReference type="SUPFAM" id="SSF103481">
    <property type="entry name" value="Multidrug resistance efflux transporter EmrE"/>
    <property type="match status" value="2"/>
</dbReference>
<evidence type="ECO:0000256" key="6">
    <source>
        <dbReference type="ARBA" id="ARBA00022989"/>
    </source>
</evidence>
<evidence type="ECO:0000313" key="9">
    <source>
        <dbReference type="EMBL" id="CAB3648323.1"/>
    </source>
</evidence>
<keyword evidence="6 8" id="KW-1133">Transmembrane helix</keyword>
<evidence type="ECO:0000256" key="2">
    <source>
        <dbReference type="ARBA" id="ARBA00007362"/>
    </source>
</evidence>
<evidence type="ECO:0000256" key="7">
    <source>
        <dbReference type="ARBA" id="ARBA00023136"/>
    </source>
</evidence>
<evidence type="ECO:0000256" key="4">
    <source>
        <dbReference type="ARBA" id="ARBA00022475"/>
    </source>
</evidence>
<evidence type="ECO:0000256" key="1">
    <source>
        <dbReference type="ARBA" id="ARBA00004651"/>
    </source>
</evidence>
<comment type="similarity">
    <text evidence="2">Belongs to the EamA transporter family.</text>
</comment>
<feature type="transmembrane region" description="Helical" evidence="8">
    <location>
        <begin position="76"/>
        <end position="95"/>
    </location>
</feature>
<name>A0A6J5AJ69_9BURK</name>
<dbReference type="EMBL" id="CADIKB010000002">
    <property type="protein sequence ID" value="CAB3648323.1"/>
    <property type="molecule type" value="Genomic_DNA"/>
</dbReference>
<organism evidence="9 10">
    <name type="scientific">Paraburkholderia phenoliruptrix</name>
    <dbReference type="NCBI Taxonomy" id="252970"/>
    <lineage>
        <taxon>Bacteria</taxon>
        <taxon>Pseudomonadati</taxon>
        <taxon>Pseudomonadota</taxon>
        <taxon>Betaproteobacteria</taxon>
        <taxon>Burkholderiales</taxon>
        <taxon>Burkholderiaceae</taxon>
        <taxon>Paraburkholderia</taxon>
    </lineage>
</organism>
<evidence type="ECO:0000256" key="5">
    <source>
        <dbReference type="ARBA" id="ARBA00022692"/>
    </source>
</evidence>
<feature type="transmembrane region" description="Helical" evidence="8">
    <location>
        <begin position="12"/>
        <end position="33"/>
    </location>
</feature>
<feature type="transmembrane region" description="Helical" evidence="8">
    <location>
        <begin position="241"/>
        <end position="263"/>
    </location>
</feature>
<feature type="transmembrane region" description="Helical" evidence="8">
    <location>
        <begin position="107"/>
        <end position="125"/>
    </location>
</feature>
<gene>
    <name evidence="9" type="primary">rarD</name>
    <name evidence="9" type="ORF">LMG22037_00804</name>
</gene>
<dbReference type="Proteomes" id="UP000494249">
    <property type="component" value="Unassembled WGS sequence"/>
</dbReference>
<protein>
    <submittedName>
        <fullName evidence="9">Protein RarD</fullName>
    </submittedName>
</protein>
<dbReference type="NCBIfam" id="TIGR00688">
    <property type="entry name" value="rarD"/>
    <property type="match status" value="1"/>
</dbReference>
<dbReference type="InterPro" id="IPR037185">
    <property type="entry name" value="EmrE-like"/>
</dbReference>
<dbReference type="RefSeq" id="WP_035484635.1">
    <property type="nucleotide sequence ID" value="NZ_CADFGL010000003.1"/>
</dbReference>
<feature type="transmembrane region" description="Helical" evidence="8">
    <location>
        <begin position="183"/>
        <end position="207"/>
    </location>
</feature>
<keyword evidence="3" id="KW-0813">Transport</keyword>
<keyword evidence="7 8" id="KW-0472">Membrane</keyword>
<reference evidence="9 10" key="1">
    <citation type="submission" date="2020-04" db="EMBL/GenBank/DDBJ databases">
        <authorList>
            <person name="De Canck E."/>
        </authorList>
    </citation>
    <scope>NUCLEOTIDE SEQUENCE [LARGE SCALE GENOMIC DNA]</scope>
    <source>
        <strain evidence="9 10">LMG 22037</strain>
    </source>
</reference>
<sequence>MNQYSPRRGIALSVSACAMFASLSAYATLLAPLSGLDIFAWRIVWTVPGALLLVALRKRLPILRELLYRMVTQPVLGVAMIAAAALLGAQLWIFLWAPLHGRMLEVSLGYFLLPLVMVLVGRFYYRERLDGLQWAAVVCAAVGVGHELWVTGAFSWPTLWVALGYPPYFVLRRKIPYDSLAVFTVEMILLVPAAVAFIVSGGSLALISGRLDMWLLLLPGLGALSTLALASYLTASRLLPVALFGILGYVEPVLLVLVSITLLGETLSGAQLATYVPIWIAVALTALHSMRFVRFG</sequence>
<feature type="transmembrane region" description="Helical" evidence="8">
    <location>
        <begin position="213"/>
        <end position="234"/>
    </location>
</feature>
<comment type="subcellular location">
    <subcellularLocation>
        <location evidence="1">Cell membrane</location>
        <topology evidence="1">Multi-pass membrane protein</topology>
    </subcellularLocation>
</comment>
<evidence type="ECO:0000313" key="10">
    <source>
        <dbReference type="Proteomes" id="UP000494249"/>
    </source>
</evidence>
<evidence type="ECO:0000256" key="8">
    <source>
        <dbReference type="SAM" id="Phobius"/>
    </source>
</evidence>
<keyword evidence="4" id="KW-1003">Cell membrane</keyword>
<keyword evidence="5 8" id="KW-0812">Transmembrane</keyword>
<dbReference type="AlphaFoldDB" id="A0A6J5AJ69"/>
<feature type="transmembrane region" description="Helical" evidence="8">
    <location>
        <begin position="39"/>
        <end position="56"/>
    </location>
</feature>
<feature type="transmembrane region" description="Helical" evidence="8">
    <location>
        <begin position="275"/>
        <end position="293"/>
    </location>
</feature>
<dbReference type="InterPro" id="IPR004626">
    <property type="entry name" value="RarD"/>
</dbReference>
<evidence type="ECO:0000256" key="3">
    <source>
        <dbReference type="ARBA" id="ARBA00022448"/>
    </source>
</evidence>
<proteinExistence type="inferred from homology"/>